<evidence type="ECO:0000313" key="2">
    <source>
        <dbReference type="EMBL" id="TDN88934.1"/>
    </source>
</evidence>
<sequence length="103" mass="10754">MKNYVSIVFALLLSACAVPDTTVKTGSPRPTLVIKGAPADSTLLVDGLVMGPATQFNGDPNVLILEEGLHQIVIKQAGVTIHTEKTVISNGESRTVTINAGVK</sequence>
<dbReference type="PROSITE" id="PS51257">
    <property type="entry name" value="PROKAR_LIPOPROTEIN"/>
    <property type="match status" value="1"/>
</dbReference>
<dbReference type="OrthoDB" id="9132178at2"/>
<dbReference type="Proteomes" id="UP000294737">
    <property type="component" value="Unassembled WGS sequence"/>
</dbReference>
<protein>
    <recommendedName>
        <fullName evidence="4">PEGA domain-containing protein</fullName>
    </recommendedName>
</protein>
<proteinExistence type="predicted"/>
<evidence type="ECO:0000256" key="1">
    <source>
        <dbReference type="SAM" id="SignalP"/>
    </source>
</evidence>
<keyword evidence="3" id="KW-1185">Reference proteome</keyword>
<dbReference type="EMBL" id="SNWF01000006">
    <property type="protein sequence ID" value="TDN88934.1"/>
    <property type="molecule type" value="Genomic_DNA"/>
</dbReference>
<keyword evidence="1" id="KW-0732">Signal</keyword>
<evidence type="ECO:0008006" key="4">
    <source>
        <dbReference type="Google" id="ProtNLM"/>
    </source>
</evidence>
<comment type="caution">
    <text evidence="2">The sequence shown here is derived from an EMBL/GenBank/DDBJ whole genome shotgun (WGS) entry which is preliminary data.</text>
</comment>
<dbReference type="RefSeq" id="WP_133467295.1">
    <property type="nucleotide sequence ID" value="NZ_PTLZ01000004.1"/>
</dbReference>
<feature type="chain" id="PRO_5020295298" description="PEGA domain-containing protein" evidence="1">
    <location>
        <begin position="18"/>
        <end position="103"/>
    </location>
</feature>
<reference evidence="2 3" key="1">
    <citation type="submission" date="2019-03" db="EMBL/GenBank/DDBJ databases">
        <title>Genomic Encyclopedia of Type Strains, Phase IV (KMG-IV): sequencing the most valuable type-strain genomes for metagenomic binning, comparative biology and taxonomic classification.</title>
        <authorList>
            <person name="Goeker M."/>
        </authorList>
    </citation>
    <scope>NUCLEOTIDE SEQUENCE [LARGE SCALE GENOMIC DNA]</scope>
    <source>
        <strain evidence="2 3">DSM 18555</strain>
    </source>
</reference>
<accession>A0A4R6G5G3</accession>
<organism evidence="2 3">
    <name type="scientific">Herminiimonas fonticola</name>
    <dbReference type="NCBI Taxonomy" id="303380"/>
    <lineage>
        <taxon>Bacteria</taxon>
        <taxon>Pseudomonadati</taxon>
        <taxon>Pseudomonadota</taxon>
        <taxon>Betaproteobacteria</taxon>
        <taxon>Burkholderiales</taxon>
        <taxon>Oxalobacteraceae</taxon>
        <taxon>Herminiimonas</taxon>
    </lineage>
</organism>
<feature type="signal peptide" evidence="1">
    <location>
        <begin position="1"/>
        <end position="17"/>
    </location>
</feature>
<name>A0A4R6G5G3_9BURK</name>
<gene>
    <name evidence="2" type="ORF">EV677_2521</name>
</gene>
<dbReference type="AlphaFoldDB" id="A0A4R6G5G3"/>
<evidence type="ECO:0000313" key="3">
    <source>
        <dbReference type="Proteomes" id="UP000294737"/>
    </source>
</evidence>